<dbReference type="SUPFAM" id="SSF55826">
    <property type="entry name" value="YbaK/ProRS associated domain"/>
    <property type="match status" value="1"/>
</dbReference>
<sequence>MESLPTTPHSTALRLLEGAGAAYIVHRHEPIRTGEDILAHTAFTQENVVLSVKTLAFSSGSDSIVLASIPGPGRIRYGQLAAAVGVRRSDVRPASPEILQRLGMEPGGVTPLCADPLVTVVFDTAVTTMGRVLCGSGSSDHTLEADLSDIMKAVPQRVVADIASL</sequence>
<evidence type="ECO:0000259" key="1">
    <source>
        <dbReference type="Pfam" id="PF04073"/>
    </source>
</evidence>
<dbReference type="InterPro" id="IPR007214">
    <property type="entry name" value="YbaK/aa-tRNA-synth-assoc-dom"/>
</dbReference>
<accession>A0A2S1ST39</accession>
<dbReference type="GO" id="GO:0002161">
    <property type="term" value="F:aminoacyl-tRNA deacylase activity"/>
    <property type="evidence" value="ECO:0007669"/>
    <property type="project" value="InterPro"/>
</dbReference>
<dbReference type="Pfam" id="PF04073">
    <property type="entry name" value="tRNA_edit"/>
    <property type="match status" value="1"/>
</dbReference>
<keyword evidence="3" id="KW-1185">Reference proteome</keyword>
<dbReference type="RefSeq" id="WP_108906480.1">
    <property type="nucleotide sequence ID" value="NZ_CP029188.1"/>
</dbReference>
<evidence type="ECO:0000313" key="2">
    <source>
        <dbReference type="EMBL" id="AWI29540.1"/>
    </source>
</evidence>
<reference evidence="2 3" key="1">
    <citation type="submission" date="2018-05" db="EMBL/GenBank/DDBJ databases">
        <title>Complete genome sequence of sponge-derived Streptomyces sp. HNM0039.</title>
        <authorList>
            <person name="Huang X."/>
            <person name="Zhou S."/>
        </authorList>
    </citation>
    <scope>NUCLEOTIDE SEQUENCE [LARGE SCALE GENOMIC DNA]</scope>
    <source>
        <strain evidence="2 3">HNM0039</strain>
    </source>
</reference>
<gene>
    <name evidence="2" type="ORF">DDW44_12650</name>
</gene>
<protein>
    <recommendedName>
        <fullName evidence="1">YbaK/aminoacyl-tRNA synthetase-associated domain-containing protein</fullName>
    </recommendedName>
</protein>
<feature type="domain" description="YbaK/aminoacyl-tRNA synthetase-associated" evidence="1">
    <location>
        <begin position="28"/>
        <end position="152"/>
    </location>
</feature>
<dbReference type="AlphaFoldDB" id="A0A2S1ST39"/>
<dbReference type="EMBL" id="CP029188">
    <property type="protein sequence ID" value="AWI29540.1"/>
    <property type="molecule type" value="Genomic_DNA"/>
</dbReference>
<proteinExistence type="predicted"/>
<dbReference type="Proteomes" id="UP000244900">
    <property type="component" value="Chromosome"/>
</dbReference>
<evidence type="ECO:0000313" key="3">
    <source>
        <dbReference type="Proteomes" id="UP000244900"/>
    </source>
</evidence>
<name>A0A2S1ST39_9ACTN</name>
<dbReference type="Gene3D" id="3.90.960.10">
    <property type="entry name" value="YbaK/aminoacyl-tRNA synthetase-associated domain"/>
    <property type="match status" value="1"/>
</dbReference>
<dbReference type="OrthoDB" id="4199224at2"/>
<dbReference type="InterPro" id="IPR036754">
    <property type="entry name" value="YbaK/aa-tRNA-synt-asso_dom_sf"/>
</dbReference>
<dbReference type="CDD" id="cd04332">
    <property type="entry name" value="YbaK_like"/>
    <property type="match status" value="1"/>
</dbReference>
<dbReference type="KEGG" id="stir:DDW44_12650"/>
<organism evidence="2 3">
    <name type="scientific">Streptomyces tirandamycinicus</name>
    <dbReference type="NCBI Taxonomy" id="2174846"/>
    <lineage>
        <taxon>Bacteria</taxon>
        <taxon>Bacillati</taxon>
        <taxon>Actinomycetota</taxon>
        <taxon>Actinomycetes</taxon>
        <taxon>Kitasatosporales</taxon>
        <taxon>Streptomycetaceae</taxon>
        <taxon>Streptomyces</taxon>
    </lineage>
</organism>